<dbReference type="Gene3D" id="1.10.730.10">
    <property type="entry name" value="Isoleucyl-tRNA Synthetase, Domain 1"/>
    <property type="match status" value="1"/>
</dbReference>
<evidence type="ECO:0000256" key="3">
    <source>
        <dbReference type="ARBA" id="ARBA00022598"/>
    </source>
</evidence>
<dbReference type="Pfam" id="PF00750">
    <property type="entry name" value="tRNA-synt_1d"/>
    <property type="match status" value="1"/>
</dbReference>
<dbReference type="PROSITE" id="PS00178">
    <property type="entry name" value="AA_TRNA_LIGASE_I"/>
    <property type="match status" value="1"/>
</dbReference>
<dbReference type="Pfam" id="PF05746">
    <property type="entry name" value="DALR_1"/>
    <property type="match status" value="1"/>
</dbReference>
<evidence type="ECO:0000256" key="5">
    <source>
        <dbReference type="ARBA" id="ARBA00022840"/>
    </source>
</evidence>
<dbReference type="InterPro" id="IPR036695">
    <property type="entry name" value="Arg-tRNA-synth_N_sf"/>
</dbReference>
<comment type="caution">
    <text evidence="14">The sequence shown here is derived from an EMBL/GenBank/DDBJ whole genome shotgun (WGS) entry which is preliminary data.</text>
</comment>
<comment type="catalytic activity">
    <reaction evidence="8 9">
        <text>tRNA(Arg) + L-arginine + ATP = L-arginyl-tRNA(Arg) + AMP + diphosphate</text>
        <dbReference type="Rhea" id="RHEA:20301"/>
        <dbReference type="Rhea" id="RHEA-COMP:9658"/>
        <dbReference type="Rhea" id="RHEA-COMP:9673"/>
        <dbReference type="ChEBI" id="CHEBI:30616"/>
        <dbReference type="ChEBI" id="CHEBI:32682"/>
        <dbReference type="ChEBI" id="CHEBI:33019"/>
        <dbReference type="ChEBI" id="CHEBI:78442"/>
        <dbReference type="ChEBI" id="CHEBI:78513"/>
        <dbReference type="ChEBI" id="CHEBI:456215"/>
        <dbReference type="EC" id="6.1.1.19"/>
    </reaction>
</comment>
<dbReference type="Gene3D" id="3.40.50.620">
    <property type="entry name" value="HUPs"/>
    <property type="match status" value="1"/>
</dbReference>
<dbReference type="InterPro" id="IPR005148">
    <property type="entry name" value="Arg-tRNA-synth_N"/>
</dbReference>
<evidence type="ECO:0000313" key="15">
    <source>
        <dbReference type="Proteomes" id="UP001250656"/>
    </source>
</evidence>
<dbReference type="SUPFAM" id="SSF47323">
    <property type="entry name" value="Anticodon-binding domain of a subclass of class I aminoacyl-tRNA synthetases"/>
    <property type="match status" value="1"/>
</dbReference>
<dbReference type="RefSeq" id="WP_314013032.1">
    <property type="nucleotide sequence ID" value="NZ_JAVTTP010000001.1"/>
</dbReference>
<evidence type="ECO:0000256" key="11">
    <source>
        <dbReference type="SAM" id="MobiDB-lite"/>
    </source>
</evidence>
<keyword evidence="15" id="KW-1185">Reference proteome</keyword>
<evidence type="ECO:0000256" key="9">
    <source>
        <dbReference type="HAMAP-Rule" id="MF_00123"/>
    </source>
</evidence>
<feature type="domain" description="DALR anticodon binding" evidence="12">
    <location>
        <begin position="476"/>
        <end position="610"/>
    </location>
</feature>
<accession>A0ABU3L2G9</accession>
<evidence type="ECO:0000256" key="8">
    <source>
        <dbReference type="ARBA" id="ARBA00049339"/>
    </source>
</evidence>
<dbReference type="InterPro" id="IPR009080">
    <property type="entry name" value="tRNAsynth_Ia_anticodon-bd"/>
</dbReference>
<dbReference type="SUPFAM" id="SSF52374">
    <property type="entry name" value="Nucleotidylyl transferase"/>
    <property type="match status" value="1"/>
</dbReference>
<dbReference type="InterPro" id="IPR001278">
    <property type="entry name" value="Arg-tRNA-ligase"/>
</dbReference>
<feature type="domain" description="Arginyl tRNA synthetase N-terminal" evidence="13">
    <location>
        <begin position="5"/>
        <end position="86"/>
    </location>
</feature>
<dbReference type="Proteomes" id="UP001250656">
    <property type="component" value="Unassembled WGS sequence"/>
</dbReference>
<dbReference type="EMBL" id="JAVTTP010000001">
    <property type="protein sequence ID" value="MDT7827902.1"/>
    <property type="molecule type" value="Genomic_DNA"/>
</dbReference>
<evidence type="ECO:0000256" key="2">
    <source>
        <dbReference type="ARBA" id="ARBA00022490"/>
    </source>
</evidence>
<evidence type="ECO:0000259" key="12">
    <source>
        <dbReference type="SMART" id="SM00836"/>
    </source>
</evidence>
<keyword evidence="6 9" id="KW-0648">Protein biosynthesis</keyword>
<feature type="region of interest" description="Disordered" evidence="11">
    <location>
        <begin position="494"/>
        <end position="518"/>
    </location>
</feature>
<comment type="subcellular location">
    <subcellularLocation>
        <location evidence="9">Cytoplasm</location>
    </subcellularLocation>
</comment>
<dbReference type="InterPro" id="IPR001412">
    <property type="entry name" value="aa-tRNA-synth_I_CS"/>
</dbReference>
<dbReference type="SMART" id="SM00836">
    <property type="entry name" value="DALR_1"/>
    <property type="match status" value="1"/>
</dbReference>
<dbReference type="PRINTS" id="PR01038">
    <property type="entry name" value="TRNASYNTHARG"/>
</dbReference>
<dbReference type="PANTHER" id="PTHR11956:SF5">
    <property type="entry name" value="ARGININE--TRNA LIGASE, CYTOPLASMIC"/>
    <property type="match status" value="1"/>
</dbReference>
<dbReference type="InterPro" id="IPR008909">
    <property type="entry name" value="DALR_anticod-bd"/>
</dbReference>
<evidence type="ECO:0000256" key="10">
    <source>
        <dbReference type="RuleBase" id="RU363038"/>
    </source>
</evidence>
<evidence type="ECO:0000256" key="1">
    <source>
        <dbReference type="ARBA" id="ARBA00005594"/>
    </source>
</evidence>
<dbReference type="HAMAP" id="MF_00123">
    <property type="entry name" value="Arg_tRNA_synth"/>
    <property type="match status" value="1"/>
</dbReference>
<dbReference type="Gene3D" id="3.30.1360.70">
    <property type="entry name" value="Arginyl tRNA synthetase N-terminal domain"/>
    <property type="match status" value="1"/>
</dbReference>
<evidence type="ECO:0000256" key="6">
    <source>
        <dbReference type="ARBA" id="ARBA00022917"/>
    </source>
</evidence>
<dbReference type="SMART" id="SM01016">
    <property type="entry name" value="Arg_tRNA_synt_N"/>
    <property type="match status" value="1"/>
</dbReference>
<organism evidence="14 15">
    <name type="scientific">Pricia mediterranea</name>
    <dbReference type="NCBI Taxonomy" id="3076079"/>
    <lineage>
        <taxon>Bacteria</taxon>
        <taxon>Pseudomonadati</taxon>
        <taxon>Bacteroidota</taxon>
        <taxon>Flavobacteriia</taxon>
        <taxon>Flavobacteriales</taxon>
        <taxon>Flavobacteriaceae</taxon>
        <taxon>Pricia</taxon>
    </lineage>
</organism>
<dbReference type="InterPro" id="IPR014729">
    <property type="entry name" value="Rossmann-like_a/b/a_fold"/>
</dbReference>
<keyword evidence="4 9" id="KW-0547">Nucleotide-binding</keyword>
<keyword evidence="2 9" id="KW-0963">Cytoplasm</keyword>
<dbReference type="SUPFAM" id="SSF55190">
    <property type="entry name" value="Arginyl-tRNA synthetase (ArgRS), N-terminal 'additional' domain"/>
    <property type="match status" value="1"/>
</dbReference>
<keyword evidence="5 9" id="KW-0067">ATP-binding</keyword>
<proteinExistence type="inferred from homology"/>
<dbReference type="InterPro" id="IPR035684">
    <property type="entry name" value="ArgRS_core"/>
</dbReference>
<evidence type="ECO:0000256" key="7">
    <source>
        <dbReference type="ARBA" id="ARBA00023146"/>
    </source>
</evidence>
<dbReference type="NCBIfam" id="TIGR00456">
    <property type="entry name" value="argS"/>
    <property type="match status" value="1"/>
</dbReference>
<comment type="subunit">
    <text evidence="9">Monomer.</text>
</comment>
<dbReference type="GO" id="GO:0004814">
    <property type="term" value="F:arginine-tRNA ligase activity"/>
    <property type="evidence" value="ECO:0007669"/>
    <property type="project" value="UniProtKB-EC"/>
</dbReference>
<feature type="compositionally biased region" description="Basic and acidic residues" evidence="11">
    <location>
        <begin position="505"/>
        <end position="516"/>
    </location>
</feature>
<dbReference type="PANTHER" id="PTHR11956">
    <property type="entry name" value="ARGINYL-TRNA SYNTHETASE"/>
    <property type="match status" value="1"/>
</dbReference>
<protein>
    <recommendedName>
        <fullName evidence="9">Arginine--tRNA ligase</fullName>
        <ecNumber evidence="9">6.1.1.19</ecNumber>
    </recommendedName>
    <alternativeName>
        <fullName evidence="9">Arginyl-tRNA synthetase</fullName>
        <shortName evidence="9">ArgRS</shortName>
    </alternativeName>
</protein>
<keyword evidence="3 9" id="KW-0436">Ligase</keyword>
<evidence type="ECO:0000313" key="14">
    <source>
        <dbReference type="EMBL" id="MDT7827902.1"/>
    </source>
</evidence>
<dbReference type="EC" id="6.1.1.19" evidence="9"/>
<feature type="short sequence motif" description="'HIGH' region" evidence="9">
    <location>
        <begin position="122"/>
        <end position="132"/>
    </location>
</feature>
<reference evidence="14 15" key="1">
    <citation type="submission" date="2023-09" db="EMBL/GenBank/DDBJ databases">
        <title>Novel taxa isolated from Blanes Bay.</title>
        <authorList>
            <person name="Rey-Velasco X."/>
            <person name="Lucena T."/>
        </authorList>
    </citation>
    <scope>NUCLEOTIDE SEQUENCE [LARGE SCALE GENOMIC DNA]</scope>
    <source>
        <strain evidence="14 15">S334</strain>
    </source>
</reference>
<evidence type="ECO:0000256" key="4">
    <source>
        <dbReference type="ARBA" id="ARBA00022741"/>
    </source>
</evidence>
<comment type="similarity">
    <text evidence="1 9 10">Belongs to the class-I aminoacyl-tRNA synthetase family.</text>
</comment>
<evidence type="ECO:0000259" key="13">
    <source>
        <dbReference type="SMART" id="SM01016"/>
    </source>
</evidence>
<keyword evidence="7 9" id="KW-0030">Aminoacyl-tRNA synthetase</keyword>
<name>A0ABU3L2G9_9FLAO</name>
<sequence length="610" mass="68329">MTLETILTPKVKEAVAAHFSVDLPVVEFQPTRKDFEGDITVMVFPMLRYVKGNPAAIGEQIGAYLEKEVKIVSGFNVVKGFLNVVIGDAYYLDFFNGIKKDADFGRASDVGEDAMMVEYSSPNTNKPLHLGHIRNVLLGYSVAEILKASGKKTYKTQIINDRGIHICKSMLAWQRFGNGESPESTGLKGDQLVGKYYVAFDKAYKKQIAQKIAGGVDPKAAEKEAPILLDAQEMLQKWEAGDKEVVALWETMNGWVYEGFEETYNNLGVDFDTLYYESDTYLLGKDVVEEGLQKGVFYRKDDGSVWIDLTDEGLDEKIVLRADGTAVYMTQDIGTAIQRIKDYPDVGGMVYTVGNEQDYHFKVLFLILKKLGYKWAENLYHLSYGMVDLPSGKMKSREGTVVDADDLMDDMTRTAAEISEELGKLEGYSESEKQDLYKMIGLGALKYYILKVDPRKRILFNPEESVDFQGNTGPFIQYTYARIQSILRKAEELDVTGSGADSNDDVGRPDGARKLGESSQALHSKEKELIKQLQLFPDTVASAAENLSPALLANYTYDLVKEFNSFYQQVSILGEEDEGKKVFRVELSKKVGEVIRSAFKLLGIEVPERM</sequence>
<gene>
    <name evidence="9 14" type="primary">argS</name>
    <name evidence="14" type="ORF">RQM65_04395</name>
</gene>